<feature type="transmembrane region" description="Helical" evidence="1">
    <location>
        <begin position="166"/>
        <end position="185"/>
    </location>
</feature>
<keyword evidence="3" id="KW-1185">Reference proteome</keyword>
<dbReference type="AlphaFoldDB" id="A0A9W6KP63"/>
<organism evidence="2 3">
    <name type="scientific">Dactylosporangium matsuzakiense</name>
    <dbReference type="NCBI Taxonomy" id="53360"/>
    <lineage>
        <taxon>Bacteria</taxon>
        <taxon>Bacillati</taxon>
        <taxon>Actinomycetota</taxon>
        <taxon>Actinomycetes</taxon>
        <taxon>Micromonosporales</taxon>
        <taxon>Micromonosporaceae</taxon>
        <taxon>Dactylosporangium</taxon>
    </lineage>
</organism>
<protein>
    <submittedName>
        <fullName evidence="2">Membrane protein</fullName>
    </submittedName>
</protein>
<name>A0A9W6KP63_9ACTN</name>
<feature type="transmembrane region" description="Helical" evidence="1">
    <location>
        <begin position="119"/>
        <end position="145"/>
    </location>
</feature>
<evidence type="ECO:0000313" key="3">
    <source>
        <dbReference type="Proteomes" id="UP001143480"/>
    </source>
</evidence>
<dbReference type="EMBL" id="BSFP01000038">
    <property type="protein sequence ID" value="GLL03906.1"/>
    <property type="molecule type" value="Genomic_DNA"/>
</dbReference>
<keyword evidence="1" id="KW-0812">Transmembrane</keyword>
<feature type="transmembrane region" description="Helical" evidence="1">
    <location>
        <begin position="65"/>
        <end position="84"/>
    </location>
</feature>
<dbReference type="Proteomes" id="UP001143480">
    <property type="component" value="Unassembled WGS sequence"/>
</dbReference>
<evidence type="ECO:0000256" key="1">
    <source>
        <dbReference type="SAM" id="Phobius"/>
    </source>
</evidence>
<dbReference type="PANTHER" id="PTHR40078:SF1">
    <property type="entry name" value="INTEGRAL MEMBRANE PROTEIN"/>
    <property type="match status" value="1"/>
</dbReference>
<keyword evidence="1" id="KW-1133">Transmembrane helix</keyword>
<accession>A0A9W6KP63</accession>
<dbReference type="Pfam" id="PF19700">
    <property type="entry name" value="DUF6198"/>
    <property type="match status" value="1"/>
</dbReference>
<keyword evidence="1" id="KW-0472">Membrane</keyword>
<reference evidence="2" key="1">
    <citation type="journal article" date="2014" name="Int. J. Syst. Evol. Microbiol.">
        <title>Complete genome sequence of Corynebacterium casei LMG S-19264T (=DSM 44701T), isolated from a smear-ripened cheese.</title>
        <authorList>
            <consortium name="US DOE Joint Genome Institute (JGI-PGF)"/>
            <person name="Walter F."/>
            <person name="Albersmeier A."/>
            <person name="Kalinowski J."/>
            <person name="Ruckert C."/>
        </authorList>
    </citation>
    <scope>NUCLEOTIDE SEQUENCE</scope>
    <source>
        <strain evidence="2">VKM Ac-1321</strain>
    </source>
</reference>
<feature type="transmembrane region" description="Helical" evidence="1">
    <location>
        <begin position="91"/>
        <end position="113"/>
    </location>
</feature>
<proteinExistence type="predicted"/>
<evidence type="ECO:0000313" key="2">
    <source>
        <dbReference type="EMBL" id="GLL03906.1"/>
    </source>
</evidence>
<feature type="transmembrane region" description="Helical" evidence="1">
    <location>
        <begin position="191"/>
        <end position="210"/>
    </location>
</feature>
<feature type="transmembrane region" description="Helical" evidence="1">
    <location>
        <begin position="24"/>
        <end position="45"/>
    </location>
</feature>
<gene>
    <name evidence="2" type="ORF">GCM10017581_056520</name>
</gene>
<sequence length="225" mass="23797">MRRTTSGRLKIMRLLLPLPPDRRLLRLTMLLCGLVLYGLSSGLILQAGLGVDPWDVLHQGLARTFGGQVGTWAILASVGVLVLWLPLRARFGVGTLANAVLVGVCINLTVWLVPAPQRLAWQGAMLVAAVALNAFATGLYIGAGFGPGPRDGLTTAVAARGHSIRLVRTVVEVTVLAAGWLLGGSVGVGTVLYAVAIGPLTHLTIPLFALGKVRPRSRRPDRPRT</sequence>
<dbReference type="PANTHER" id="PTHR40078">
    <property type="entry name" value="INTEGRAL MEMBRANE PROTEIN-RELATED"/>
    <property type="match status" value="1"/>
</dbReference>
<comment type="caution">
    <text evidence="2">The sequence shown here is derived from an EMBL/GenBank/DDBJ whole genome shotgun (WGS) entry which is preliminary data.</text>
</comment>
<reference evidence="2" key="2">
    <citation type="submission" date="2023-01" db="EMBL/GenBank/DDBJ databases">
        <authorList>
            <person name="Sun Q."/>
            <person name="Evtushenko L."/>
        </authorList>
    </citation>
    <scope>NUCLEOTIDE SEQUENCE</scope>
    <source>
        <strain evidence="2">VKM Ac-1321</strain>
    </source>
</reference>
<dbReference type="InterPro" id="IPR038750">
    <property type="entry name" value="YczE/YyaS-like"/>
</dbReference>